<proteinExistence type="predicted"/>
<sequence>MHPRLALQFAIAIGPLPRPPPTQPSDSTARLPLLRTVGSALARQQPSTLAFQ</sequence>
<reference evidence="1 2" key="1">
    <citation type="submission" date="2016-07" db="EMBL/GenBank/DDBJ databases">
        <title>Pervasive Adenine N6-methylation of Active Genes in Fungi.</title>
        <authorList>
            <consortium name="DOE Joint Genome Institute"/>
            <person name="Mondo S.J."/>
            <person name="Dannebaum R.O."/>
            <person name="Kuo R.C."/>
            <person name="Labutti K."/>
            <person name="Haridas S."/>
            <person name="Kuo A."/>
            <person name="Salamov A."/>
            <person name="Ahrendt S.R."/>
            <person name="Lipzen A."/>
            <person name="Sullivan W."/>
            <person name="Andreopoulos W.B."/>
            <person name="Clum A."/>
            <person name="Lindquist E."/>
            <person name="Daum C."/>
            <person name="Ramamoorthy G.K."/>
            <person name="Gryganskyi A."/>
            <person name="Culley D."/>
            <person name="Magnuson J.K."/>
            <person name="James T.Y."/>
            <person name="O'Malley M.A."/>
            <person name="Stajich J.E."/>
            <person name="Spatafora J.W."/>
            <person name="Visel A."/>
            <person name="Grigoriev I.V."/>
        </authorList>
    </citation>
    <scope>NUCLEOTIDE SEQUENCE [LARGE SCALE GENOMIC DNA]</scope>
    <source>
        <strain evidence="1 2">PL171</strain>
    </source>
</reference>
<gene>
    <name evidence="1" type="ORF">BCR44DRAFT_42122</name>
</gene>
<name>A0A1Y2H794_9FUNG</name>
<dbReference type="EMBL" id="MCFL01000122">
    <property type="protein sequence ID" value="ORZ29874.1"/>
    <property type="molecule type" value="Genomic_DNA"/>
</dbReference>
<protein>
    <submittedName>
        <fullName evidence="1">Uncharacterized protein</fullName>
    </submittedName>
</protein>
<evidence type="ECO:0000313" key="2">
    <source>
        <dbReference type="Proteomes" id="UP000193411"/>
    </source>
</evidence>
<dbReference type="AlphaFoldDB" id="A0A1Y2H794"/>
<accession>A0A1Y2H794</accession>
<organism evidence="1 2">
    <name type="scientific">Catenaria anguillulae PL171</name>
    <dbReference type="NCBI Taxonomy" id="765915"/>
    <lineage>
        <taxon>Eukaryota</taxon>
        <taxon>Fungi</taxon>
        <taxon>Fungi incertae sedis</taxon>
        <taxon>Blastocladiomycota</taxon>
        <taxon>Blastocladiomycetes</taxon>
        <taxon>Blastocladiales</taxon>
        <taxon>Catenariaceae</taxon>
        <taxon>Catenaria</taxon>
    </lineage>
</organism>
<comment type="caution">
    <text evidence="1">The sequence shown here is derived from an EMBL/GenBank/DDBJ whole genome shotgun (WGS) entry which is preliminary data.</text>
</comment>
<evidence type="ECO:0000313" key="1">
    <source>
        <dbReference type="EMBL" id="ORZ29874.1"/>
    </source>
</evidence>
<dbReference type="Proteomes" id="UP000193411">
    <property type="component" value="Unassembled WGS sequence"/>
</dbReference>
<keyword evidence="2" id="KW-1185">Reference proteome</keyword>